<dbReference type="EMBL" id="JAULSY010000100">
    <property type="protein sequence ID" value="KAK0665874.1"/>
    <property type="molecule type" value="Genomic_DNA"/>
</dbReference>
<proteinExistence type="predicted"/>
<feature type="region of interest" description="Disordered" evidence="1">
    <location>
        <begin position="1"/>
        <end position="47"/>
    </location>
</feature>
<evidence type="ECO:0000313" key="2">
    <source>
        <dbReference type="EMBL" id="KAK0665874.1"/>
    </source>
</evidence>
<keyword evidence="3" id="KW-1185">Reference proteome</keyword>
<feature type="compositionally biased region" description="Low complexity" evidence="1">
    <location>
        <begin position="1"/>
        <end position="22"/>
    </location>
</feature>
<organism evidence="2 3">
    <name type="scientific">Cercophora samala</name>
    <dbReference type="NCBI Taxonomy" id="330535"/>
    <lineage>
        <taxon>Eukaryota</taxon>
        <taxon>Fungi</taxon>
        <taxon>Dikarya</taxon>
        <taxon>Ascomycota</taxon>
        <taxon>Pezizomycotina</taxon>
        <taxon>Sordariomycetes</taxon>
        <taxon>Sordariomycetidae</taxon>
        <taxon>Sordariales</taxon>
        <taxon>Lasiosphaeriaceae</taxon>
        <taxon>Cercophora</taxon>
    </lineage>
</organism>
<comment type="caution">
    <text evidence="2">The sequence shown here is derived from an EMBL/GenBank/DDBJ whole genome shotgun (WGS) entry which is preliminary data.</text>
</comment>
<evidence type="ECO:0000256" key="1">
    <source>
        <dbReference type="SAM" id="MobiDB-lite"/>
    </source>
</evidence>
<gene>
    <name evidence="2" type="ORF">QBC41DRAFT_378810</name>
</gene>
<feature type="compositionally biased region" description="Polar residues" evidence="1">
    <location>
        <begin position="23"/>
        <end position="32"/>
    </location>
</feature>
<name>A0AA39Z7X0_9PEZI</name>
<evidence type="ECO:0000313" key="3">
    <source>
        <dbReference type="Proteomes" id="UP001174997"/>
    </source>
</evidence>
<accession>A0AA39Z7X0</accession>
<reference evidence="2" key="1">
    <citation type="submission" date="2023-06" db="EMBL/GenBank/DDBJ databases">
        <title>Genome-scale phylogeny and comparative genomics of the fungal order Sordariales.</title>
        <authorList>
            <consortium name="Lawrence Berkeley National Laboratory"/>
            <person name="Hensen N."/>
            <person name="Bonometti L."/>
            <person name="Westerberg I."/>
            <person name="Brannstrom I.O."/>
            <person name="Guillou S."/>
            <person name="Cros-Aarteil S."/>
            <person name="Calhoun S."/>
            <person name="Haridas S."/>
            <person name="Kuo A."/>
            <person name="Mondo S."/>
            <person name="Pangilinan J."/>
            <person name="Riley R."/>
            <person name="Labutti K."/>
            <person name="Andreopoulos B."/>
            <person name="Lipzen A."/>
            <person name="Chen C."/>
            <person name="Yanf M."/>
            <person name="Daum C."/>
            <person name="Ng V."/>
            <person name="Clum A."/>
            <person name="Steindorff A."/>
            <person name="Ohm R."/>
            <person name="Martin F."/>
            <person name="Silar P."/>
            <person name="Natvig D."/>
            <person name="Lalanne C."/>
            <person name="Gautier V."/>
            <person name="Ament-Velasquez S.L."/>
            <person name="Kruys A."/>
            <person name="Hutchinson M.I."/>
            <person name="Powell A.J."/>
            <person name="Barry K."/>
            <person name="Miller A.N."/>
            <person name="Grigoriev I.V."/>
            <person name="Debuchy R."/>
            <person name="Gladieux P."/>
            <person name="Thoren M.H."/>
            <person name="Johannesson H."/>
        </authorList>
    </citation>
    <scope>NUCLEOTIDE SEQUENCE</scope>
    <source>
        <strain evidence="2">CBS 307.81</strain>
    </source>
</reference>
<feature type="compositionally biased region" description="Pro residues" evidence="1">
    <location>
        <begin position="34"/>
        <end position="44"/>
    </location>
</feature>
<sequence length="293" mass="31949">MSSSSPSSPSSQPQPPQQSTQPLRPTSHNNDNPPSSPQTSPPFTSPQDLLTYLYKDLTRLSSVASPSCVLHPADKSLPTCVGVEACQRHEEDLVRAGRGTLRMVVEGVLFGCVMGRLELGGGGEVREGFCGVWRFERETDGDGGEVRVVEHWENLTPEGGGRVKEWMGKEGSIPQPQLFLQTNPLPPLLCQQPPPLPHLRLKQPPQLKLDKLAVHRQLPPLPRRQAPQPHMLWPPPPADLDQRHAQDVGDVPRVPPLRGRDLGAELFVQGRELGRVLAVEGGEGRGLGGGYDP</sequence>
<protein>
    <submittedName>
        <fullName evidence="2">Uncharacterized protein</fullName>
    </submittedName>
</protein>
<dbReference type="AlphaFoldDB" id="A0AA39Z7X0"/>
<dbReference type="Proteomes" id="UP001174997">
    <property type="component" value="Unassembled WGS sequence"/>
</dbReference>